<accession>A0A6S6THP3</accession>
<reference evidence="1" key="1">
    <citation type="submission" date="2020-01" db="EMBL/GenBank/DDBJ databases">
        <authorList>
            <person name="Meier V. D."/>
            <person name="Meier V D."/>
        </authorList>
    </citation>
    <scope>NUCLEOTIDE SEQUENCE</scope>
    <source>
        <strain evidence="1">HLG_WM_MAG_03</strain>
    </source>
</reference>
<sequence length="52" mass="6029">MKIDYHSRLHLKDVGLQENYKGIIAKNYFIFKCKNITGEVVQNAAFVLEKAE</sequence>
<proteinExistence type="predicted"/>
<organism evidence="1">
    <name type="scientific">uncultured Sulfurovum sp</name>
    <dbReference type="NCBI Taxonomy" id="269237"/>
    <lineage>
        <taxon>Bacteria</taxon>
        <taxon>Pseudomonadati</taxon>
        <taxon>Campylobacterota</taxon>
        <taxon>Epsilonproteobacteria</taxon>
        <taxon>Campylobacterales</taxon>
        <taxon>Sulfurovaceae</taxon>
        <taxon>Sulfurovum</taxon>
        <taxon>environmental samples</taxon>
    </lineage>
</organism>
<gene>
    <name evidence="1" type="ORF">HELGO_WM22706</name>
</gene>
<evidence type="ECO:0000313" key="1">
    <source>
        <dbReference type="EMBL" id="CAA6822571.1"/>
    </source>
</evidence>
<name>A0A6S6THP3_9BACT</name>
<dbReference type="EMBL" id="CACVAR010000337">
    <property type="protein sequence ID" value="CAA6822571.1"/>
    <property type="molecule type" value="Genomic_DNA"/>
</dbReference>
<dbReference type="AlphaFoldDB" id="A0A6S6THP3"/>
<protein>
    <submittedName>
        <fullName evidence="1">Uncharacterized protein</fullName>
    </submittedName>
</protein>